<protein>
    <submittedName>
        <fullName evidence="6">60 kDa neurofilament protein-like</fullName>
    </submittedName>
</protein>
<dbReference type="InterPro" id="IPR039008">
    <property type="entry name" value="IF_rod_dom"/>
</dbReference>
<evidence type="ECO:0000313" key="6">
    <source>
        <dbReference type="RefSeq" id="XP_036355747.1"/>
    </source>
</evidence>
<dbReference type="GO" id="GO:0005652">
    <property type="term" value="C:nuclear lamina"/>
    <property type="evidence" value="ECO:0007669"/>
    <property type="project" value="TreeGrafter"/>
</dbReference>
<dbReference type="Pfam" id="PF00038">
    <property type="entry name" value="Filament"/>
    <property type="match status" value="1"/>
</dbReference>
<name>A0A7E6ELQ6_9MOLL</name>
<dbReference type="Proteomes" id="UP000515154">
    <property type="component" value="Unplaced"/>
</dbReference>
<feature type="domain" description="IF rod" evidence="4">
    <location>
        <begin position="14"/>
        <end position="214"/>
    </location>
</feature>
<dbReference type="GO" id="GO:0031507">
    <property type="term" value="P:heterochromatin formation"/>
    <property type="evidence" value="ECO:0007669"/>
    <property type="project" value="TreeGrafter"/>
</dbReference>
<evidence type="ECO:0000256" key="1">
    <source>
        <dbReference type="ARBA" id="ARBA00022754"/>
    </source>
</evidence>
<dbReference type="GO" id="GO:0005882">
    <property type="term" value="C:intermediate filament"/>
    <property type="evidence" value="ECO:0007669"/>
    <property type="project" value="UniProtKB-KW"/>
</dbReference>
<keyword evidence="1" id="KW-0403">Intermediate filament</keyword>
<dbReference type="GO" id="GO:0051664">
    <property type="term" value="P:nuclear pore localization"/>
    <property type="evidence" value="ECO:0007669"/>
    <property type="project" value="TreeGrafter"/>
</dbReference>
<keyword evidence="2 3" id="KW-0175">Coiled coil</keyword>
<proteinExistence type="predicted"/>
<sequence>MSDVEYLKDTRIKEAFEMQDLNTRLSEYMDVSREKYSTTSQLIEELETLKNSIRRETTSIREMYDAEIGQLRDILDNTEREKNEYKSRMAQNETECDELRNRYPTFIYQNWQTRDFGGKKCCAKSQVRRPHPIDCSKDRKRRKETQFVGKCFSRKQELKDLRALANDDQFAQSKEWWNVEFSNCIKEIQSEYENRLESIRLEMECLYDCKVGNNLHTRSMRCSPLASKVPTYLPE</sequence>
<evidence type="ECO:0000313" key="5">
    <source>
        <dbReference type="Proteomes" id="UP000515154"/>
    </source>
</evidence>
<evidence type="ECO:0000256" key="3">
    <source>
        <dbReference type="SAM" id="Coils"/>
    </source>
</evidence>
<dbReference type="PANTHER" id="PTHR45721:SF12">
    <property type="entry name" value="INTERMEDIATE FILAMENT PROTEIN IFA-1"/>
    <property type="match status" value="1"/>
</dbReference>
<dbReference type="AlphaFoldDB" id="A0A7E6ELQ6"/>
<feature type="coiled-coil region" evidence="3">
    <location>
        <begin position="61"/>
        <end position="102"/>
    </location>
</feature>
<organism evidence="5 6">
    <name type="scientific">Octopus sinensis</name>
    <name type="common">East Asian common octopus</name>
    <dbReference type="NCBI Taxonomy" id="2607531"/>
    <lineage>
        <taxon>Eukaryota</taxon>
        <taxon>Metazoa</taxon>
        <taxon>Spiralia</taxon>
        <taxon>Lophotrochozoa</taxon>
        <taxon>Mollusca</taxon>
        <taxon>Cephalopoda</taxon>
        <taxon>Coleoidea</taxon>
        <taxon>Octopodiformes</taxon>
        <taxon>Octopoda</taxon>
        <taxon>Incirrata</taxon>
        <taxon>Octopodidae</taxon>
        <taxon>Octopus</taxon>
    </lineage>
</organism>
<dbReference type="GO" id="GO:0090435">
    <property type="term" value="P:protein localization to nuclear envelope"/>
    <property type="evidence" value="ECO:0007669"/>
    <property type="project" value="TreeGrafter"/>
</dbReference>
<dbReference type="PANTHER" id="PTHR45721">
    <property type="entry name" value="LAMIN DM0-RELATED"/>
    <property type="match status" value="1"/>
</dbReference>
<keyword evidence="5" id="KW-1185">Reference proteome</keyword>
<accession>A0A7E6ELQ6</accession>
<dbReference type="KEGG" id="osn:115230890"/>
<dbReference type="GO" id="GO:0007097">
    <property type="term" value="P:nuclear migration"/>
    <property type="evidence" value="ECO:0007669"/>
    <property type="project" value="TreeGrafter"/>
</dbReference>
<dbReference type="GO" id="GO:0006998">
    <property type="term" value="P:nuclear envelope organization"/>
    <property type="evidence" value="ECO:0007669"/>
    <property type="project" value="TreeGrafter"/>
</dbReference>
<evidence type="ECO:0000256" key="2">
    <source>
        <dbReference type="ARBA" id="ARBA00023054"/>
    </source>
</evidence>
<dbReference type="GO" id="GO:0005200">
    <property type="term" value="F:structural constituent of cytoskeleton"/>
    <property type="evidence" value="ECO:0007669"/>
    <property type="project" value="TreeGrafter"/>
</dbReference>
<gene>
    <name evidence="6" type="primary">LOC115230890</name>
</gene>
<evidence type="ECO:0000259" key="4">
    <source>
        <dbReference type="Pfam" id="PF00038"/>
    </source>
</evidence>
<reference evidence="6" key="1">
    <citation type="submission" date="2025-08" db="UniProtKB">
        <authorList>
            <consortium name="RefSeq"/>
        </authorList>
    </citation>
    <scope>IDENTIFICATION</scope>
</reference>
<dbReference type="RefSeq" id="XP_036355747.1">
    <property type="nucleotide sequence ID" value="XM_036499854.1"/>
</dbReference>